<dbReference type="InterPro" id="IPR001878">
    <property type="entry name" value="Znf_CCHC"/>
</dbReference>
<dbReference type="SUPFAM" id="SSF57756">
    <property type="entry name" value="Retrovirus zinc finger-like domains"/>
    <property type="match status" value="1"/>
</dbReference>
<feature type="domain" description="CCHC-type" evidence="3">
    <location>
        <begin position="646"/>
        <end position="662"/>
    </location>
</feature>
<dbReference type="EMBL" id="CAMXCT030001617">
    <property type="protein sequence ID" value="CAL4778991.1"/>
    <property type="molecule type" value="Genomic_DNA"/>
</dbReference>
<dbReference type="InterPro" id="IPR001584">
    <property type="entry name" value="Integrase_cat-core"/>
</dbReference>
<feature type="compositionally biased region" description="Basic residues" evidence="2">
    <location>
        <begin position="13"/>
        <end position="24"/>
    </location>
</feature>
<dbReference type="Gene3D" id="3.30.420.10">
    <property type="entry name" value="Ribonuclease H-like superfamily/Ribonuclease H"/>
    <property type="match status" value="1"/>
</dbReference>
<dbReference type="PROSITE" id="PS50994">
    <property type="entry name" value="INTEGRASE"/>
    <property type="match status" value="1"/>
</dbReference>
<dbReference type="OrthoDB" id="448248at2759"/>
<feature type="compositionally biased region" description="Polar residues" evidence="2">
    <location>
        <begin position="1061"/>
        <end position="1075"/>
    </location>
</feature>
<dbReference type="GO" id="GO:0015074">
    <property type="term" value="P:DNA integration"/>
    <property type="evidence" value="ECO:0007669"/>
    <property type="project" value="InterPro"/>
</dbReference>
<keyword evidence="1" id="KW-0862">Zinc</keyword>
<keyword evidence="1" id="KW-0863">Zinc-finger</keyword>
<feature type="region of interest" description="Disordered" evidence="2">
    <location>
        <begin position="2297"/>
        <end position="2318"/>
    </location>
</feature>
<dbReference type="EMBL" id="CAMXCT020001617">
    <property type="protein sequence ID" value="CAL1145054.1"/>
    <property type="molecule type" value="Genomic_DNA"/>
</dbReference>
<reference evidence="5" key="1">
    <citation type="submission" date="2022-10" db="EMBL/GenBank/DDBJ databases">
        <authorList>
            <person name="Chen Y."/>
            <person name="Dougan E. K."/>
            <person name="Chan C."/>
            <person name="Rhodes N."/>
            <person name="Thang M."/>
        </authorList>
    </citation>
    <scope>NUCLEOTIDE SEQUENCE</scope>
</reference>
<evidence type="ECO:0000313" key="7">
    <source>
        <dbReference type="Proteomes" id="UP001152797"/>
    </source>
</evidence>
<accession>A0A9P1CGU4</accession>
<feature type="region of interest" description="Disordered" evidence="2">
    <location>
        <begin position="1171"/>
        <end position="1241"/>
    </location>
</feature>
<dbReference type="InterPro" id="IPR036875">
    <property type="entry name" value="Znf_CCHC_sf"/>
</dbReference>
<evidence type="ECO:0000313" key="6">
    <source>
        <dbReference type="EMBL" id="CAL4778991.1"/>
    </source>
</evidence>
<dbReference type="GO" id="GO:0008270">
    <property type="term" value="F:zinc ion binding"/>
    <property type="evidence" value="ECO:0007669"/>
    <property type="project" value="UniProtKB-KW"/>
</dbReference>
<comment type="caution">
    <text evidence="5">The sequence shown here is derived from an EMBL/GenBank/DDBJ whole genome shotgun (WGS) entry which is preliminary data.</text>
</comment>
<feature type="region of interest" description="Disordered" evidence="2">
    <location>
        <begin position="1481"/>
        <end position="1553"/>
    </location>
</feature>
<keyword evidence="1" id="KW-0479">Metal-binding</keyword>
<evidence type="ECO:0000256" key="2">
    <source>
        <dbReference type="SAM" id="MobiDB-lite"/>
    </source>
</evidence>
<dbReference type="SUPFAM" id="SSF53098">
    <property type="entry name" value="Ribonuclease H-like"/>
    <property type="match status" value="1"/>
</dbReference>
<dbReference type="Pfam" id="PF00098">
    <property type="entry name" value="zf-CCHC"/>
    <property type="match status" value="1"/>
</dbReference>
<feature type="compositionally biased region" description="Basic residues" evidence="2">
    <location>
        <begin position="610"/>
        <end position="627"/>
    </location>
</feature>
<feature type="region of interest" description="Disordered" evidence="2">
    <location>
        <begin position="1882"/>
        <end position="1904"/>
    </location>
</feature>
<feature type="compositionally biased region" description="Polar residues" evidence="2">
    <location>
        <begin position="1886"/>
        <end position="1903"/>
    </location>
</feature>
<feature type="compositionally biased region" description="Polar residues" evidence="2">
    <location>
        <begin position="62"/>
        <end position="88"/>
    </location>
</feature>
<sequence length="3343" mass="367686">MSGGHQRGEVRRFRARGGGHRHRAQGVPNGDDAEADGDEDDWWQGNDGLQEEPAGLEEPQTGDATRNSYFTTNDAASSTSPGLSGDQAVTANNAAQGHLEATGPTTMSAAAPSFPDPAANHMSPMQNAWTSYGAMPWEVPTTGCPGQGLQGALPHPYAAPLHGGLYLNMVDYHFKLVACRAPLELTTGCLVERRHSTEWECLDALVVAHRNCILGLCPQQAPSHAVPQHGPSAVPVQEPGNAGGSQSQSNSPKAHGVQAEPDDPWSRYKSQQEPQGRPAAVETAQQFSAALREERPGFAAKSVSSAFEAMGKAVPTTPAAPSTVTNELLLSKLVEAVSGERKTAIPSWDGSPGGLRSWLKALSFWESDNGTNKAKWGIKLYQNLSGEAKKIADTISPDVLLTEKGYGAVLTALLTKYEPYLEAAGPVSVDTFLYSGKRQSKTFTSFLARKEVQKQEMETQLGAHLHPLIAGRILLKQASLSEHQRQVLALKTNVLMEYDEVVRTLRPLDRLDTLARAGAISGAGGTNRTYLQAGEDEAEGGDYEEDFEEETEASNSEEDEDFLQFEDKEYDEAEAIYVQAYNDVRKDLRSRRKERGFVKHGRKANGGSPRKGRGKGRKGDRKRSPTKQKKDEFIRGTEGELLARTRCFSCQELGHVSRNCPNKAAASSPSPKKTFVAVTPSGQSTTTSYAMFRQDMGVNYPPKLETLVRATYAGVTVRGFEAVLDTAAEQCLIGSTAMHNLKEELKLLKLRPIPVRQQATPCAGIGGRAQLAGVVDVPTCVAGLLGVVRFTIIEDSATFVTPPLLGVSYLEAVGAVIDLQSDTYNTPDGHSTAMRRLPSGHRAVHLLDFGVTPWKLPQQHQVNGHDPFRIPVPRSSHYFSGGNGDAGFGDTMVSCEADAGWPMDEAFFAAYVESKVLPLDTTATPATSAGVTNREERSRSPSRAHASERSATVAYTEGTTETSERRAEREPMEEPSQAATSDGGDLPPEDPHQAGLHHEEGLQAEPSGGEELLAEEPQPDDQPALEGDGHPLDRSRLPTILPVIRENAESEVRGEGDGTDSPVTDPSISPSQTTDDLTVTSYLGQNLDPNKVIDVFVEMKDSSKLHLARYEGWRFKLFDPFDIPQARRLQLTDRRQVVARFPHEETRVLIDKWPVNINRFLEHPWHGTVTSFESRGPPQPFNAFGIVPKRGSRPPPRDPQPPQDPPPGWSGPSSSSTGDTSLGPTAADFRQRSGGSSEAVQAKVMRQPAEFSLDCTDDDGRWNEIIEMKKTSAAASSLQASVYAMVAQEDKEDEPKKKMGSRKCCAAWSRVVMALLLLLQTTRQQMVLDYLQKKGAEQDDLEPENVGEKKKKKSTLAKPKVTKTEWIPQGIGQPLRRSTTQKYWDKEPEDCNHPAEFLRCRANRGQRWWTCLTCGSRWERLEGDPTASSTTTLVPETPESEKLMTKTGAYPQYLPAPKSKPEQGAVKLKVDRMGMISTASGVAGFSQGTSGGRTSSLSDAEKDPNLPPGSREPRCSGAGGGSTIRGGLHGRERRRADGSGLQRSGRILADKSQLGGRNGKALASLVASRFSKFMVFLCMNCCLPPSAVSAFGTPDLVAMHHGNEFKIQHGFTEPEFDQQAEDFVGCYIYGQMSRHFVNSSADGFGKVRSLSKENQKWLTKNLKSQPTIVEVYSPPRVTEKAKQYGFTPGGALDLTTGWDFRKKSHQQAALRLIRDLQPVLVILSPPCTTFSPLRFLSNHKRNPEVVAEEEDEGYHAKHQPLLSGEAKHAAKYTPAFVDAILRGLRRHVQAWVKSNNPAADYWEITDNMVTRHHRVPRRALFVPTGVAGTTSFPVQESILLPNDWKAVANYIVQAAAHPIHHYITEETAVQVEWSAFPSHKTLGGAPSSSAVGTSGPSTFNRFSGQEDEDVDAEMMGEDLDIPANPEEPEETSETKVKHALRPLQLSKPATDNVLHPEVRRELFKIHRNLGHPSLQLFVRALKHAGVKPEILQWVKDHFHCPLCERRQRPSLHRPGRLHKAMGFNEVVGVDLMQINVEGIGEYLLLNCLCWGTDMQIVEPIADKQADTVYRAFAKEWMAHYGPPALVVADQGREFVGNGFTDPLGHLGVPVHFINEVKAAISEVTVAHNRYYNRSGFTPYQRAFGTLPRMPASLLSDDAIDKHLILDAAGDPMKRAWKIREEATKAWLRWQDDESVRRAVSTRTRTADNKSFDVGELVYIWRSVPGYKGWTGPGTIVAQKDDTVWVSMRGYLIKASKGQTRKATSEESLGAEVVRHLSAQMLDLESNAVKFYRDVEGEGAPEGIGNGEDDGYSPSHQRRKSRFLVEVQQPMDGVIMDNQSERSTVEPAVTPTLTEDTSQARSRSTSQTLPDRRLSGVRVDEGSGGTLGFGPIRDGPPVATPAMPYPSPPQGLPSWPRPTHSLYFEVSSDPAAATPRWTLDRPTGKYTMNPPTTSKFNISEAGAVYNYSDKCMYLTKTKAKTSPGQVEFRKLSEKHKNIFRQARAKEVKSLLDSGAIKILSLAESKQFLREHPNHVLTSCYVDRWKPTDAFGVLPEEYGHEGFQPERPTTRVQKLACRMPTDEQFQGYHMDQLILLLTEVYGLVSGPAWWRRSLLEILVKELGYRVNVYDRCVLTLDGDLDPKNPDKEVPTLGYIVLEVDDLLESGGPAHRARMDKLEGRLKFGKVVNLMESEGGSGYAGRRIKQHPDFSFTYSMDDYVTNRLQPVKVHRRILKKNAAETLLNEDEISQLRGTIAAINWSAREGRPDGSASASILSGCFPEPNMKHLLDCNQVVELLKGQKITIKIHHIPEKDIRHDRITTPALNRGEEAPVSLISWRSKKIRRKAGSTTLCESISLSTALAAMEKQVATFTSFRFSRFDPRSLARDIEVEMGLRGPPTVIAAEDPKFVDPETIAIIDAKSVFDSTSSAERQFQGEDDRAALEAAIIQESLANLRARLRWIPHNVNPSDGLTKLPQQAHMQPLYDLLKRHSMKIQREEVELAAGRQGDKRLKVQRQGCSALRAIALSPSSGLSVCLEADGAKMLVAVMRQHLRDVDVCRTAATSLATMVNKSQGSPVEMSRLRSCGAQALLQDILVHHCNDVQRPGSSCGIFDGDTFTIPVTVPKIFVPPCGHAIHTTCLGREIIPGNSECRGHCRQCRVANAWTGIDVDPMVNAFCLLFGPYVDKRTQEMCEANELSITAIKSIAEICTNFSLELAGLVSASSAWLLLLKRHDFAEPHMVNLVGEEVLRYLTLPEGEDMEVPTLVPALPCEVMSNEFLPEVPDSGEEQLLSPGDLPPESESSFGDEEEPNSHDCHDPSAVMLNQLVEGCGGGDRSMCGLLPMPE</sequence>
<feature type="compositionally biased region" description="Basic and acidic residues" evidence="2">
    <location>
        <begin position="2369"/>
        <end position="2380"/>
    </location>
</feature>
<evidence type="ECO:0000313" key="5">
    <source>
        <dbReference type="EMBL" id="CAI3991679.1"/>
    </source>
</evidence>
<feature type="region of interest" description="Disordered" evidence="2">
    <location>
        <begin position="923"/>
        <end position="1075"/>
    </location>
</feature>
<dbReference type="InterPro" id="IPR011989">
    <property type="entry name" value="ARM-like"/>
</dbReference>
<feature type="compositionally biased region" description="Basic and acidic residues" evidence="2">
    <location>
        <begin position="989"/>
        <end position="1001"/>
    </location>
</feature>
<reference evidence="6 7" key="2">
    <citation type="submission" date="2024-05" db="EMBL/GenBank/DDBJ databases">
        <authorList>
            <person name="Chen Y."/>
            <person name="Shah S."/>
            <person name="Dougan E. K."/>
            <person name="Thang M."/>
            <person name="Chan C."/>
        </authorList>
    </citation>
    <scope>NUCLEOTIDE SEQUENCE [LARGE SCALE GENOMIC DNA]</scope>
</reference>
<organism evidence="5">
    <name type="scientific">Cladocopium goreaui</name>
    <dbReference type="NCBI Taxonomy" id="2562237"/>
    <lineage>
        <taxon>Eukaryota</taxon>
        <taxon>Sar</taxon>
        <taxon>Alveolata</taxon>
        <taxon>Dinophyceae</taxon>
        <taxon>Suessiales</taxon>
        <taxon>Symbiodiniaceae</taxon>
        <taxon>Cladocopium</taxon>
    </lineage>
</organism>
<dbReference type="Gene3D" id="1.25.10.10">
    <property type="entry name" value="Leucine-rich Repeat Variant"/>
    <property type="match status" value="1"/>
</dbReference>
<feature type="compositionally biased region" description="Pro residues" evidence="2">
    <location>
        <begin position="1193"/>
        <end position="1209"/>
    </location>
</feature>
<proteinExistence type="predicted"/>
<dbReference type="Gene3D" id="4.10.60.10">
    <property type="entry name" value="Zinc finger, CCHC-type"/>
    <property type="match status" value="1"/>
</dbReference>
<dbReference type="InterPro" id="IPR012337">
    <property type="entry name" value="RNaseH-like_sf"/>
</dbReference>
<feature type="compositionally biased region" description="Polar residues" evidence="2">
    <location>
        <begin position="1486"/>
        <end position="1498"/>
    </location>
</feature>
<feature type="compositionally biased region" description="Acidic residues" evidence="2">
    <location>
        <begin position="534"/>
        <end position="560"/>
    </location>
</feature>
<gene>
    <name evidence="5" type="ORF">C1SCF055_LOCUS18566</name>
</gene>
<feature type="compositionally biased region" description="Basic and acidic residues" evidence="2">
    <location>
        <begin position="1"/>
        <end position="12"/>
    </location>
</feature>
<dbReference type="EMBL" id="CAMXCT010001617">
    <property type="protein sequence ID" value="CAI3991679.1"/>
    <property type="molecule type" value="Genomic_DNA"/>
</dbReference>
<protein>
    <submittedName>
        <fullName evidence="6">Gypsy retrotransposon integrase-like protein 1</fullName>
    </submittedName>
</protein>
<name>A0A9P1CGU4_9DINO</name>
<feature type="region of interest" description="Disordered" evidence="2">
    <location>
        <begin position="3281"/>
        <end position="3316"/>
    </location>
</feature>
<feature type="compositionally biased region" description="Basic and acidic residues" evidence="2">
    <location>
        <begin position="1046"/>
        <end position="1056"/>
    </location>
</feature>
<feature type="compositionally biased region" description="Low complexity" evidence="2">
    <location>
        <begin position="2356"/>
        <end position="2367"/>
    </location>
</feature>
<feature type="domain" description="Integrase catalytic" evidence="4">
    <location>
        <begin position="2010"/>
        <end position="2108"/>
    </location>
</feature>
<feature type="compositionally biased region" description="Basic and acidic residues" evidence="2">
    <location>
        <begin position="1027"/>
        <end position="1036"/>
    </location>
</feature>
<feature type="compositionally biased region" description="Low complexity" evidence="2">
    <location>
        <begin position="1210"/>
        <end position="1225"/>
    </location>
</feature>
<feature type="compositionally biased region" description="Acidic residues" evidence="2">
    <location>
        <begin position="31"/>
        <end position="42"/>
    </location>
</feature>
<feature type="region of interest" description="Disordered" evidence="2">
    <location>
        <begin position="1"/>
        <end position="88"/>
    </location>
</feature>
<dbReference type="SMART" id="SM00343">
    <property type="entry name" value="ZnF_C2HC"/>
    <property type="match status" value="1"/>
</dbReference>
<dbReference type="InterPro" id="IPR036397">
    <property type="entry name" value="RNaseH_sf"/>
</dbReference>
<keyword evidence="7" id="KW-1185">Reference proteome</keyword>
<dbReference type="GO" id="GO:0003676">
    <property type="term" value="F:nucleic acid binding"/>
    <property type="evidence" value="ECO:0007669"/>
    <property type="project" value="InterPro"/>
</dbReference>
<feature type="region of interest" description="Disordered" evidence="2">
    <location>
        <begin position="224"/>
        <end position="284"/>
    </location>
</feature>
<feature type="compositionally biased region" description="Basic and acidic residues" evidence="2">
    <location>
        <begin position="962"/>
        <end position="972"/>
    </location>
</feature>
<feature type="region of interest" description="Disordered" evidence="2">
    <location>
        <begin position="525"/>
        <end position="560"/>
    </location>
</feature>
<evidence type="ECO:0000259" key="3">
    <source>
        <dbReference type="PROSITE" id="PS50158"/>
    </source>
</evidence>
<dbReference type="Proteomes" id="UP001152797">
    <property type="component" value="Unassembled WGS sequence"/>
</dbReference>
<evidence type="ECO:0000256" key="1">
    <source>
        <dbReference type="PROSITE-ProRule" id="PRU00047"/>
    </source>
</evidence>
<dbReference type="PROSITE" id="PS50158">
    <property type="entry name" value="ZF_CCHC"/>
    <property type="match status" value="1"/>
</dbReference>
<feature type="region of interest" description="Disordered" evidence="2">
    <location>
        <begin position="591"/>
        <end position="635"/>
    </location>
</feature>
<feature type="compositionally biased region" description="Basic residues" evidence="2">
    <location>
        <begin position="591"/>
        <end position="603"/>
    </location>
</feature>
<evidence type="ECO:0000259" key="4">
    <source>
        <dbReference type="PROSITE" id="PS50994"/>
    </source>
</evidence>
<feature type="region of interest" description="Disordered" evidence="2">
    <location>
        <begin position="2331"/>
        <end position="2391"/>
    </location>
</feature>
<feature type="region of interest" description="Disordered" evidence="2">
    <location>
        <begin position="1339"/>
        <end position="1359"/>
    </location>
</feature>